<dbReference type="Pfam" id="PF02366">
    <property type="entry name" value="PMT"/>
    <property type="match status" value="1"/>
</dbReference>
<evidence type="ECO:0000256" key="3">
    <source>
        <dbReference type="ARBA" id="ARBA00022676"/>
    </source>
</evidence>
<keyword evidence="4 10" id="KW-0808">Transferase</keyword>
<keyword evidence="6 8" id="KW-1133">Transmembrane helix</keyword>
<organism evidence="10 11">
    <name type="scientific">candidate division WWE3 bacterium GW2011_GWB1_41_6</name>
    <dbReference type="NCBI Taxonomy" id="1619112"/>
    <lineage>
        <taxon>Bacteria</taxon>
        <taxon>Katanobacteria</taxon>
    </lineage>
</organism>
<evidence type="ECO:0000313" key="10">
    <source>
        <dbReference type="EMBL" id="KKS17386.1"/>
    </source>
</evidence>
<gene>
    <name evidence="10" type="ORF">UU72_C0003G0047</name>
</gene>
<dbReference type="InterPro" id="IPR050297">
    <property type="entry name" value="LipidA_mod_glycosyltrf_83"/>
</dbReference>
<dbReference type="PANTHER" id="PTHR33908">
    <property type="entry name" value="MANNOSYLTRANSFERASE YKCB-RELATED"/>
    <property type="match status" value="1"/>
</dbReference>
<feature type="domain" description="ArnT-like N-terminal" evidence="9">
    <location>
        <begin position="94"/>
        <end position="239"/>
    </location>
</feature>
<evidence type="ECO:0000256" key="7">
    <source>
        <dbReference type="ARBA" id="ARBA00023136"/>
    </source>
</evidence>
<proteinExistence type="predicted"/>
<feature type="transmembrane region" description="Helical" evidence="8">
    <location>
        <begin position="226"/>
        <end position="246"/>
    </location>
</feature>
<dbReference type="GO" id="GO:0006493">
    <property type="term" value="P:protein O-linked glycosylation"/>
    <property type="evidence" value="ECO:0007669"/>
    <property type="project" value="InterPro"/>
</dbReference>
<feature type="transmembrane region" description="Helical" evidence="8">
    <location>
        <begin position="278"/>
        <end position="300"/>
    </location>
</feature>
<feature type="transmembrane region" description="Helical" evidence="8">
    <location>
        <begin position="21"/>
        <end position="39"/>
    </location>
</feature>
<keyword evidence="5 8" id="KW-0812">Transmembrane</keyword>
<keyword evidence="7 8" id="KW-0472">Membrane</keyword>
<feature type="transmembrane region" description="Helical" evidence="8">
    <location>
        <begin position="340"/>
        <end position="359"/>
    </location>
</feature>
<feature type="transmembrane region" description="Helical" evidence="8">
    <location>
        <begin position="154"/>
        <end position="171"/>
    </location>
</feature>
<comment type="subcellular location">
    <subcellularLocation>
        <location evidence="1">Cell membrane</location>
        <topology evidence="1">Multi-pass membrane protein</topology>
    </subcellularLocation>
</comment>
<evidence type="ECO:0000259" key="9">
    <source>
        <dbReference type="Pfam" id="PF02366"/>
    </source>
</evidence>
<accession>A0A0G0Z5K0</accession>
<dbReference type="PANTHER" id="PTHR33908:SF11">
    <property type="entry name" value="MEMBRANE PROTEIN"/>
    <property type="match status" value="1"/>
</dbReference>
<dbReference type="GO" id="GO:0009103">
    <property type="term" value="P:lipopolysaccharide biosynthetic process"/>
    <property type="evidence" value="ECO:0007669"/>
    <property type="project" value="UniProtKB-ARBA"/>
</dbReference>
<keyword evidence="2" id="KW-1003">Cell membrane</keyword>
<protein>
    <submittedName>
        <fullName evidence="10">Glycosyl transferase family 39</fullName>
    </submittedName>
</protein>
<feature type="transmembrane region" description="Helical" evidence="8">
    <location>
        <begin position="102"/>
        <end position="119"/>
    </location>
</feature>
<dbReference type="GO" id="GO:0005886">
    <property type="term" value="C:plasma membrane"/>
    <property type="evidence" value="ECO:0007669"/>
    <property type="project" value="UniProtKB-SubCell"/>
</dbReference>
<reference evidence="10 11" key="1">
    <citation type="journal article" date="2015" name="Nature">
        <title>rRNA introns, odd ribosomes, and small enigmatic genomes across a large radiation of phyla.</title>
        <authorList>
            <person name="Brown C.T."/>
            <person name="Hug L.A."/>
            <person name="Thomas B.C."/>
            <person name="Sharon I."/>
            <person name="Castelle C.J."/>
            <person name="Singh A."/>
            <person name="Wilkins M.J."/>
            <person name="Williams K.H."/>
            <person name="Banfield J.F."/>
        </authorList>
    </citation>
    <scope>NUCLEOTIDE SEQUENCE [LARGE SCALE GENOMIC DNA]</scope>
</reference>
<evidence type="ECO:0000256" key="6">
    <source>
        <dbReference type="ARBA" id="ARBA00022989"/>
    </source>
</evidence>
<evidence type="ECO:0000256" key="4">
    <source>
        <dbReference type="ARBA" id="ARBA00022679"/>
    </source>
</evidence>
<dbReference type="GO" id="GO:0000030">
    <property type="term" value="F:mannosyltransferase activity"/>
    <property type="evidence" value="ECO:0007669"/>
    <property type="project" value="InterPro"/>
</dbReference>
<evidence type="ECO:0000313" key="11">
    <source>
        <dbReference type="Proteomes" id="UP000034163"/>
    </source>
</evidence>
<dbReference type="EMBL" id="LCBS01000003">
    <property type="protein sequence ID" value="KKS17386.1"/>
    <property type="molecule type" value="Genomic_DNA"/>
</dbReference>
<feature type="transmembrane region" description="Helical" evidence="8">
    <location>
        <begin position="183"/>
        <end position="214"/>
    </location>
</feature>
<evidence type="ECO:0000256" key="1">
    <source>
        <dbReference type="ARBA" id="ARBA00004651"/>
    </source>
</evidence>
<evidence type="ECO:0000256" key="2">
    <source>
        <dbReference type="ARBA" id="ARBA00022475"/>
    </source>
</evidence>
<dbReference type="AlphaFoldDB" id="A0A0G0Z5K0"/>
<feature type="transmembrane region" description="Helical" evidence="8">
    <location>
        <begin position="128"/>
        <end position="148"/>
    </location>
</feature>
<evidence type="ECO:0000256" key="8">
    <source>
        <dbReference type="SAM" id="Phobius"/>
    </source>
</evidence>
<feature type="transmembrane region" description="Helical" evidence="8">
    <location>
        <begin position="365"/>
        <end position="382"/>
    </location>
</feature>
<dbReference type="GO" id="GO:0016763">
    <property type="term" value="F:pentosyltransferase activity"/>
    <property type="evidence" value="ECO:0007669"/>
    <property type="project" value="TreeGrafter"/>
</dbReference>
<evidence type="ECO:0000256" key="5">
    <source>
        <dbReference type="ARBA" id="ARBA00022692"/>
    </source>
</evidence>
<dbReference type="InterPro" id="IPR003342">
    <property type="entry name" value="ArnT-like_N"/>
</dbReference>
<keyword evidence="3" id="KW-0328">Glycosyltransferase</keyword>
<comment type="caution">
    <text evidence="10">The sequence shown here is derived from an EMBL/GenBank/DDBJ whole genome shotgun (WGS) entry which is preliminary data.</text>
</comment>
<dbReference type="Proteomes" id="UP000034163">
    <property type="component" value="Unassembled WGS sequence"/>
</dbReference>
<feature type="transmembrane region" description="Helical" evidence="8">
    <location>
        <begin position="312"/>
        <end position="333"/>
    </location>
</feature>
<sequence length="522" mass="60790">MPKILVLPITLTSTFLHIKKYSELYLLLILFISTSYLRFQNLGFSEYCVDEPGAFLFYGKETTGESVSEFLLKQRKGPMQFIVSYLPYLVTGDFQNELAERLPFAFFNIAAVILFYFVIKKLTGNKTTAFIAAFLFSFNGFIVAFGRVAQYQSLNLFFSLLAVYFYSALISPNEHHKIRKTMFGTLALSLSVLSHWDVVYFVPVILTIFIKFLLNREYPKSYKTRIVLYNFILGTLLLAPYLVLYISSYMGNTDNREYFSSRVSFSSSVEIERDLGRIVLYNPFLMVQVYAIFGFIGIIYDLLTLFIKKLRTPFSGVFTLWFVVVTLLFLFVIGYPGTHLYNFLIPLMILSSLGFYSVIKLFPKWAKVLPIIFCAGVLVFLFHQSERIFVDSVNEYPWQQETIYKYTTQEYSQKDGVVQRNLIGFPHYRKWKEINKFINEENARRETAIGYITNDHPTISQFYMDTQYTENVPIYYAIGIKEPYTFVTDYKFFGTKGKRTIYKIVVGDEYKSVIYIVGEAEK</sequence>
<name>A0A0G0Z5K0_UNCKA</name>